<dbReference type="SMART" id="SM00856">
    <property type="entry name" value="PMEI"/>
    <property type="match status" value="1"/>
</dbReference>
<dbReference type="EMBL" id="JBJUIK010000017">
    <property type="protein sequence ID" value="KAL3498657.1"/>
    <property type="molecule type" value="Genomic_DNA"/>
</dbReference>
<dbReference type="Proteomes" id="UP001630127">
    <property type="component" value="Unassembled WGS sequence"/>
</dbReference>
<dbReference type="FunFam" id="1.20.140.40:FF:000008">
    <property type="entry name" value="Invertase/pectin methylesterase inhibitor family protein"/>
    <property type="match status" value="1"/>
</dbReference>
<comment type="caution">
    <text evidence="6">The sequence shown here is derived from an EMBL/GenBank/DDBJ whole genome shotgun (WGS) entry which is preliminary data.</text>
</comment>
<evidence type="ECO:0000256" key="2">
    <source>
        <dbReference type="ARBA" id="ARBA00023157"/>
    </source>
</evidence>
<evidence type="ECO:0000256" key="4">
    <source>
        <dbReference type="SAM" id="SignalP"/>
    </source>
</evidence>
<dbReference type="InterPro" id="IPR006501">
    <property type="entry name" value="Pectinesterase_inhib_dom"/>
</dbReference>
<proteinExistence type="inferred from homology"/>
<evidence type="ECO:0000313" key="7">
    <source>
        <dbReference type="Proteomes" id="UP001630127"/>
    </source>
</evidence>
<evidence type="ECO:0000256" key="3">
    <source>
        <dbReference type="ARBA" id="ARBA00038471"/>
    </source>
</evidence>
<dbReference type="InterPro" id="IPR035513">
    <property type="entry name" value="Invertase/methylesterase_inhib"/>
</dbReference>
<feature type="signal peptide" evidence="4">
    <location>
        <begin position="1"/>
        <end position="22"/>
    </location>
</feature>
<evidence type="ECO:0000256" key="1">
    <source>
        <dbReference type="ARBA" id="ARBA00022729"/>
    </source>
</evidence>
<dbReference type="PANTHER" id="PTHR36710">
    <property type="entry name" value="PECTINESTERASE INHIBITOR-LIKE"/>
    <property type="match status" value="1"/>
</dbReference>
<dbReference type="InterPro" id="IPR052421">
    <property type="entry name" value="PCW_Enzyme_Inhibitor"/>
</dbReference>
<feature type="chain" id="PRO_5044779033" description="Pectinesterase inhibitor domain-containing protein" evidence="4">
    <location>
        <begin position="23"/>
        <end position="188"/>
    </location>
</feature>
<dbReference type="AlphaFoldDB" id="A0ABD2XTK7"/>
<dbReference type="PANTHER" id="PTHR36710:SF4">
    <property type="entry name" value="PLANT INVERTASE_PECTIN METHYLESTERASE INHIBITOR SUPERFAMILY PROTEIN"/>
    <property type="match status" value="1"/>
</dbReference>
<accession>A0ABD2XTK7</accession>
<evidence type="ECO:0000259" key="5">
    <source>
        <dbReference type="SMART" id="SM00856"/>
    </source>
</evidence>
<dbReference type="GO" id="GO:0046910">
    <property type="term" value="F:pectinesterase inhibitor activity"/>
    <property type="evidence" value="ECO:0007669"/>
    <property type="project" value="UniProtKB-ARBA"/>
</dbReference>
<keyword evidence="2" id="KW-1015">Disulfide bond</keyword>
<dbReference type="NCBIfam" id="TIGR01614">
    <property type="entry name" value="PME_inhib"/>
    <property type="match status" value="1"/>
</dbReference>
<organism evidence="6 7">
    <name type="scientific">Cinchona calisaya</name>
    <dbReference type="NCBI Taxonomy" id="153742"/>
    <lineage>
        <taxon>Eukaryota</taxon>
        <taxon>Viridiplantae</taxon>
        <taxon>Streptophyta</taxon>
        <taxon>Embryophyta</taxon>
        <taxon>Tracheophyta</taxon>
        <taxon>Spermatophyta</taxon>
        <taxon>Magnoliopsida</taxon>
        <taxon>eudicotyledons</taxon>
        <taxon>Gunneridae</taxon>
        <taxon>Pentapetalae</taxon>
        <taxon>asterids</taxon>
        <taxon>lamiids</taxon>
        <taxon>Gentianales</taxon>
        <taxon>Rubiaceae</taxon>
        <taxon>Cinchonoideae</taxon>
        <taxon>Cinchoneae</taxon>
        <taxon>Cinchona</taxon>
    </lineage>
</organism>
<dbReference type="Gene3D" id="1.20.140.40">
    <property type="entry name" value="Invertase/pectin methylesterase inhibitor family protein"/>
    <property type="match status" value="1"/>
</dbReference>
<keyword evidence="7" id="KW-1185">Reference proteome</keyword>
<name>A0ABD2XTK7_9GENT</name>
<protein>
    <recommendedName>
        <fullName evidence="5">Pectinesterase inhibitor domain-containing protein</fullName>
    </recommendedName>
</protein>
<evidence type="ECO:0000313" key="6">
    <source>
        <dbReference type="EMBL" id="KAL3498657.1"/>
    </source>
</evidence>
<dbReference type="InterPro" id="IPR034086">
    <property type="entry name" value="PMEI_plant"/>
</dbReference>
<keyword evidence="1 4" id="KW-0732">Signal</keyword>
<gene>
    <name evidence="6" type="ORF">ACH5RR_041389</name>
</gene>
<feature type="domain" description="Pectinesterase inhibitor" evidence="5">
    <location>
        <begin position="32"/>
        <end position="178"/>
    </location>
</feature>
<dbReference type="Pfam" id="PF04043">
    <property type="entry name" value="PMEI"/>
    <property type="match status" value="1"/>
</dbReference>
<reference evidence="6 7" key="1">
    <citation type="submission" date="2024-11" db="EMBL/GenBank/DDBJ databases">
        <title>A near-complete genome assembly of Cinchona calisaya.</title>
        <authorList>
            <person name="Lian D.C."/>
            <person name="Zhao X.W."/>
            <person name="Wei L."/>
        </authorList>
    </citation>
    <scope>NUCLEOTIDE SEQUENCE [LARGE SCALE GENOMIC DNA]</scope>
    <source>
        <tissue evidence="6">Nenye</tissue>
    </source>
</reference>
<dbReference type="CDD" id="cd15797">
    <property type="entry name" value="PMEI"/>
    <property type="match status" value="1"/>
</dbReference>
<dbReference type="SUPFAM" id="SSF101148">
    <property type="entry name" value="Plant invertase/pectin methylesterase inhibitor"/>
    <property type="match status" value="1"/>
</dbReference>
<comment type="similarity">
    <text evidence="3">Belongs to the PMEI family.</text>
</comment>
<sequence>MRTLFLAFVLITIASSSVVTHANPNNIGNIKASKALIDTICSRTTNPSLCFKVLNADPRTPGASLKDLGQISLDLATPHAKTTHTFIQSLVQKATDPKLKVQLNSCLRNYNEAIKDLDEGRKALNSGNPRGLNSYASAAYAASESCDEGFLGKSLPEPQEIKQANQKLRDLSSITIVVSAFLLIPPSH</sequence>